<dbReference type="InterPro" id="IPR036388">
    <property type="entry name" value="WH-like_DNA-bd_sf"/>
</dbReference>
<keyword evidence="6" id="KW-1185">Reference proteome</keyword>
<comment type="caution">
    <text evidence="5">The sequence shown here is derived from an EMBL/GenBank/DDBJ whole genome shotgun (WGS) entry which is preliminary data.</text>
</comment>
<reference evidence="5 6" key="1">
    <citation type="submission" date="2020-10" db="EMBL/GenBank/DDBJ databases">
        <title>Identification of Nocardia species via Next-generation sequencing and recognition of intraspecies genetic diversity.</title>
        <authorList>
            <person name="Li P."/>
            <person name="Li P."/>
            <person name="Lu B."/>
        </authorList>
    </citation>
    <scope>NUCLEOTIDE SEQUENCE [LARGE SCALE GENOMIC DNA]</scope>
    <source>
        <strain evidence="5 6">BJ06-0143</strain>
    </source>
</reference>
<dbReference type="PANTHER" id="PTHR47691">
    <property type="entry name" value="REGULATOR-RELATED"/>
    <property type="match status" value="1"/>
</dbReference>
<dbReference type="EMBL" id="JADLQN010000004">
    <property type="protein sequence ID" value="MBF6357162.1"/>
    <property type="molecule type" value="Genomic_DNA"/>
</dbReference>
<dbReference type="InterPro" id="IPR011990">
    <property type="entry name" value="TPR-like_helical_dom_sf"/>
</dbReference>
<dbReference type="CDD" id="cd15831">
    <property type="entry name" value="BTAD"/>
    <property type="match status" value="1"/>
</dbReference>
<dbReference type="InterPro" id="IPR027417">
    <property type="entry name" value="P-loop_NTPase"/>
</dbReference>
<dbReference type="Gene3D" id="3.40.50.300">
    <property type="entry name" value="P-loop containing nucleotide triphosphate hydrolases"/>
    <property type="match status" value="1"/>
</dbReference>
<evidence type="ECO:0000259" key="4">
    <source>
        <dbReference type="PROSITE" id="PS51755"/>
    </source>
</evidence>
<dbReference type="PANTHER" id="PTHR47691:SF3">
    <property type="entry name" value="HTH-TYPE TRANSCRIPTIONAL REGULATOR RV0890C-RELATED"/>
    <property type="match status" value="1"/>
</dbReference>
<organism evidence="5 6">
    <name type="scientific">Nocardia higoensis</name>
    <dbReference type="NCBI Taxonomy" id="228599"/>
    <lineage>
        <taxon>Bacteria</taxon>
        <taxon>Bacillati</taxon>
        <taxon>Actinomycetota</taxon>
        <taxon>Actinomycetes</taxon>
        <taxon>Mycobacteriales</taxon>
        <taxon>Nocardiaceae</taxon>
        <taxon>Nocardia</taxon>
    </lineage>
</organism>
<feature type="DNA-binding region" description="OmpR/PhoB-type" evidence="3">
    <location>
        <begin position="1"/>
        <end position="95"/>
    </location>
</feature>
<gene>
    <name evidence="5" type="ORF">IU449_21895</name>
</gene>
<evidence type="ECO:0000256" key="2">
    <source>
        <dbReference type="ARBA" id="ARBA00023125"/>
    </source>
</evidence>
<accession>A0ABS0DFB7</accession>
<dbReference type="PROSITE" id="PS51755">
    <property type="entry name" value="OMPR_PHOB"/>
    <property type="match status" value="1"/>
</dbReference>
<dbReference type="RefSeq" id="WP_195003980.1">
    <property type="nucleotide sequence ID" value="NZ_JADLQN010000004.1"/>
</dbReference>
<sequence length="950" mass="102775">MEQPGRFRIDVLGPLRVRTPEGAEITPGGALPRRLLALLTLRRGKTVTIDAVIELLWPTDGPNDPVAALHNHVARLRRSLPGLIVRAPEGYRLDPARVDVDADVLAAALAEPGDSGASRVGDILDRWRGPAYPELEDYDAARAEAVYFDELRTRAREFVAERRLAAQDTDGLAAQVRALVDEYPLRERPRALLMDALVATGRHADALRVYDEFRRLLADELAVDPSPELAARHRRILDSGEPGEWAPQSLLPMPPTSLVGREQLLTELAALAAECRLLTLVGPGGVGKTRLLLELGHRLTESGPVVLCELGRVEAAGAGEAIAAALRIDSTPGVPIVDRITGVVRDGALVLLLDNCEHVLEPVAALVERLTGRCPGVRIVTTSRERLRAPGEFVRHIPPLAFDSSDAAGVRLFVERARAVSAEPVTDPAARARIAAIVARLDGLPLAIELAAARMFSHDLDEIAAGLDQRFDFLSNGYRTSERHGSLSAAVAWSFTLLDEPLRRAFSALSIFGGPFETDGAAAVCGVSRPVAADLLGQLSERSLVMRYPGRRYVLLETLRAFGREQLAAGNQWETVAGRHAAHMLAWAERAHDRLALPGSSAIREIDEAVGELQRALEWLLGHDRADAAGRLVAALFDYGLLRLRPDVLGWAEQVIAVLPAEPGSLPATLWAATAYGAWMVGDVRLAGERADTALRIARAAGESVPTRVFSANGVCELFAGHLDAAAHWYRLAAEEADVVGDHIYRLIPHGTDIMVRSYVADAGTASRAAELADALGDDTSPYAAYAWYCAGEAVLDSDPALARERLDRAVRLAELTDAALVTGVATASRASLEVRAGRLREATQAYQPLVEHWRRVGMWAKQWVMLRSVALLFEGLARYEDAALLEGAIRAAETGQRVAGADDIALDELATRLRQALGDERFEAAHRRGETLDHERLVGHVLDCLSTTP</sequence>
<dbReference type="SUPFAM" id="SSF46894">
    <property type="entry name" value="C-terminal effector domain of the bipartite response regulators"/>
    <property type="match status" value="1"/>
</dbReference>
<evidence type="ECO:0000313" key="6">
    <source>
        <dbReference type="Proteomes" id="UP000707731"/>
    </source>
</evidence>
<dbReference type="SUPFAM" id="SSF52540">
    <property type="entry name" value="P-loop containing nucleoside triphosphate hydrolases"/>
    <property type="match status" value="1"/>
</dbReference>
<dbReference type="Gene3D" id="1.25.40.10">
    <property type="entry name" value="Tetratricopeptide repeat domain"/>
    <property type="match status" value="1"/>
</dbReference>
<comment type="similarity">
    <text evidence="1">Belongs to the AfsR/DnrI/RedD regulatory family.</text>
</comment>
<dbReference type="InterPro" id="IPR016032">
    <property type="entry name" value="Sig_transdc_resp-reg_C-effctor"/>
</dbReference>
<dbReference type="Pfam" id="PF03704">
    <property type="entry name" value="BTAD"/>
    <property type="match status" value="1"/>
</dbReference>
<keyword evidence="2 3" id="KW-0238">DNA-binding</keyword>
<dbReference type="SMART" id="SM01043">
    <property type="entry name" value="BTAD"/>
    <property type="match status" value="1"/>
</dbReference>
<dbReference type="InterPro" id="IPR001867">
    <property type="entry name" value="OmpR/PhoB-type_DNA-bd"/>
</dbReference>
<feature type="domain" description="OmpR/PhoB-type" evidence="4">
    <location>
        <begin position="1"/>
        <end position="95"/>
    </location>
</feature>
<dbReference type="PRINTS" id="PR00364">
    <property type="entry name" value="DISEASERSIST"/>
</dbReference>
<dbReference type="SMART" id="SM00862">
    <property type="entry name" value="Trans_reg_C"/>
    <property type="match status" value="1"/>
</dbReference>
<evidence type="ECO:0000313" key="5">
    <source>
        <dbReference type="EMBL" id="MBF6357162.1"/>
    </source>
</evidence>
<proteinExistence type="inferred from homology"/>
<evidence type="ECO:0000256" key="3">
    <source>
        <dbReference type="PROSITE-ProRule" id="PRU01091"/>
    </source>
</evidence>
<protein>
    <submittedName>
        <fullName evidence="5">AfsR/SARP family transcriptional regulator</fullName>
    </submittedName>
</protein>
<dbReference type="Gene3D" id="1.10.10.10">
    <property type="entry name" value="Winged helix-like DNA-binding domain superfamily/Winged helix DNA-binding domain"/>
    <property type="match status" value="1"/>
</dbReference>
<name>A0ABS0DFB7_9NOCA</name>
<dbReference type="InterPro" id="IPR005158">
    <property type="entry name" value="BTAD"/>
</dbReference>
<dbReference type="SUPFAM" id="SSF48452">
    <property type="entry name" value="TPR-like"/>
    <property type="match status" value="1"/>
</dbReference>
<evidence type="ECO:0000256" key="1">
    <source>
        <dbReference type="ARBA" id="ARBA00005820"/>
    </source>
</evidence>
<dbReference type="Proteomes" id="UP000707731">
    <property type="component" value="Unassembled WGS sequence"/>
</dbReference>